<dbReference type="OrthoDB" id="310836at2"/>
<dbReference type="PROSITE" id="PS50125">
    <property type="entry name" value="GUANYLATE_CYCLASE_2"/>
    <property type="match status" value="1"/>
</dbReference>
<dbReference type="SUPFAM" id="SSF55073">
    <property type="entry name" value="Nucleotide cyclase"/>
    <property type="match status" value="1"/>
</dbReference>
<dbReference type="EMBL" id="PDCN02000010">
    <property type="protein sequence ID" value="PIB75403.1"/>
    <property type="molecule type" value="Genomic_DNA"/>
</dbReference>
<dbReference type="CDD" id="cd07302">
    <property type="entry name" value="CHD"/>
    <property type="match status" value="1"/>
</dbReference>
<dbReference type="InterPro" id="IPR029787">
    <property type="entry name" value="Nucleotide_cyclase"/>
</dbReference>
<comment type="caution">
    <text evidence="3">The sequence shown here is derived from an EMBL/GenBank/DDBJ whole genome shotgun (WGS) entry which is preliminary data.</text>
</comment>
<dbReference type="PANTHER" id="PTHR43081">
    <property type="entry name" value="ADENYLATE CYCLASE, TERMINAL-DIFFERENTIATION SPECIFIC-RELATED"/>
    <property type="match status" value="1"/>
</dbReference>
<proteinExistence type="inferred from homology"/>
<gene>
    <name evidence="3" type="ORF">CQY22_009715</name>
</gene>
<accession>A0A2G5PBL8</accession>
<keyword evidence="4" id="KW-1185">Reference proteome</keyword>
<sequence>MGDVQVDPRIENSTLLDGLSGKAREERAELISWLLDNGETIESIGATASPVLLPARRVIGDDGQRVSLRELAESTGLDMEFQERMMRAMGLPHALDPDAKAYLRADGETTAIVRFYLDSGYDPDELVRITRVLSEALTAVAEQMRNASLGLIMHPGATELDIAQRGRQTMQAAEPTLGPMITGLVMLKLRHSLEIEAVTEAERAQGARPGAREIAVAFADLVDFTRFGEARSPEDVEQIALRLADLVREVIEPPVRLVKTIGDAVMLVSPDPEALLHVLMEFVERAEAEPELPQLRVGMAWGPAVGRSGDWFGSPVNLASRVTAVARPGSVLVAETLRDRLAHLQDYAWTYVGHRKLKGIRGETRLHRVRRQGVGGGDVAAPERTA</sequence>
<dbReference type="Pfam" id="PF00211">
    <property type="entry name" value="Guanylate_cyc"/>
    <property type="match status" value="1"/>
</dbReference>
<feature type="domain" description="Guanylate cyclase" evidence="2">
    <location>
        <begin position="215"/>
        <end position="323"/>
    </location>
</feature>
<evidence type="ECO:0000256" key="1">
    <source>
        <dbReference type="ARBA" id="ARBA00005381"/>
    </source>
</evidence>
<dbReference type="Pfam" id="PF16701">
    <property type="entry name" value="Ad_Cy_reg"/>
    <property type="match status" value="1"/>
</dbReference>
<reference evidence="3 4" key="1">
    <citation type="journal article" date="2017" name="Infect. Genet. Evol.">
        <title>The new phylogeny of the genus Mycobacterium: The old and the news.</title>
        <authorList>
            <person name="Tortoli E."/>
            <person name="Fedrizzi T."/>
            <person name="Meehan C.J."/>
            <person name="Trovato A."/>
            <person name="Grottola A."/>
            <person name="Giacobazzi E."/>
            <person name="Serpini G.F."/>
            <person name="Tagliazucchi S."/>
            <person name="Fabio A."/>
            <person name="Bettua C."/>
            <person name="Bertorelli R."/>
            <person name="Frascaro F."/>
            <person name="De Sanctis V."/>
            <person name="Pecorari M."/>
            <person name="Jousson O."/>
            <person name="Segata N."/>
            <person name="Cirillo D.M."/>
        </authorList>
    </citation>
    <scope>NUCLEOTIDE SEQUENCE [LARGE SCALE GENOMIC DNA]</scope>
    <source>
        <strain evidence="3 4">CIP1034565</strain>
    </source>
</reference>
<dbReference type="InterPro" id="IPR001054">
    <property type="entry name" value="A/G_cyclase"/>
</dbReference>
<protein>
    <submittedName>
        <fullName evidence="3">Adenylate/guanylate cyclase domain-containing protein</fullName>
    </submittedName>
</protein>
<evidence type="ECO:0000313" key="3">
    <source>
        <dbReference type="EMBL" id="PIB75403.1"/>
    </source>
</evidence>
<dbReference type="InterPro" id="IPR050697">
    <property type="entry name" value="Adenylyl/Guanylyl_Cyclase_3/4"/>
</dbReference>
<dbReference type="GO" id="GO:0004016">
    <property type="term" value="F:adenylate cyclase activity"/>
    <property type="evidence" value="ECO:0007669"/>
    <property type="project" value="UniProtKB-ARBA"/>
</dbReference>
<dbReference type="PANTHER" id="PTHR43081:SF19">
    <property type="entry name" value="PH-SENSITIVE ADENYLATE CYCLASE RV1264"/>
    <property type="match status" value="1"/>
</dbReference>
<dbReference type="SMART" id="SM00044">
    <property type="entry name" value="CYCc"/>
    <property type="match status" value="1"/>
</dbReference>
<name>A0A2G5PBL8_9MYCO</name>
<dbReference type="Gene3D" id="3.30.70.1230">
    <property type="entry name" value="Nucleotide cyclase"/>
    <property type="match status" value="1"/>
</dbReference>
<evidence type="ECO:0000313" key="4">
    <source>
        <dbReference type="Proteomes" id="UP000230551"/>
    </source>
</evidence>
<dbReference type="GO" id="GO:0035556">
    <property type="term" value="P:intracellular signal transduction"/>
    <property type="evidence" value="ECO:0007669"/>
    <property type="project" value="InterPro"/>
</dbReference>
<dbReference type="STRING" id="85968.GCA_900073015_01000"/>
<dbReference type="GO" id="GO:0006171">
    <property type="term" value="P:cAMP biosynthetic process"/>
    <property type="evidence" value="ECO:0007669"/>
    <property type="project" value="TreeGrafter"/>
</dbReference>
<comment type="similarity">
    <text evidence="1">Belongs to the adenylyl cyclase class-3 family.</text>
</comment>
<dbReference type="AlphaFoldDB" id="A0A2G5PBL8"/>
<dbReference type="InterPro" id="IPR032026">
    <property type="entry name" value="Ad_Cy_reg"/>
</dbReference>
<dbReference type="Proteomes" id="UP000230551">
    <property type="component" value="Unassembled WGS sequence"/>
</dbReference>
<evidence type="ECO:0000259" key="2">
    <source>
        <dbReference type="PROSITE" id="PS50125"/>
    </source>
</evidence>
<organism evidence="3 4">
    <name type="scientific">Mycolicibacterium brumae</name>
    <dbReference type="NCBI Taxonomy" id="85968"/>
    <lineage>
        <taxon>Bacteria</taxon>
        <taxon>Bacillati</taxon>
        <taxon>Actinomycetota</taxon>
        <taxon>Actinomycetes</taxon>
        <taxon>Mycobacteriales</taxon>
        <taxon>Mycobacteriaceae</taxon>
        <taxon>Mycolicibacterium</taxon>
    </lineage>
</organism>